<evidence type="ECO:0000313" key="3">
    <source>
        <dbReference type="Proteomes" id="UP001056426"/>
    </source>
</evidence>
<keyword evidence="2" id="KW-0645">Protease</keyword>
<organism evidence="2 3">
    <name type="scientific">Xiashengella succiniciproducens</name>
    <dbReference type="NCBI Taxonomy" id="2949635"/>
    <lineage>
        <taxon>Bacteria</taxon>
        <taxon>Pseudomonadati</taxon>
        <taxon>Bacteroidota</taxon>
        <taxon>Bacteroidia</taxon>
        <taxon>Marinilabiliales</taxon>
        <taxon>Marinilabiliaceae</taxon>
        <taxon>Xiashengella</taxon>
    </lineage>
</organism>
<dbReference type="GO" id="GO:0030163">
    <property type="term" value="P:protein catabolic process"/>
    <property type="evidence" value="ECO:0007669"/>
    <property type="project" value="InterPro"/>
</dbReference>
<keyword evidence="3" id="KW-1185">Reference proteome</keyword>
<keyword evidence="2" id="KW-0378">Hydrolase</keyword>
<dbReference type="RefSeq" id="WP_250724711.1">
    <property type="nucleotide sequence ID" value="NZ_CP098400.1"/>
</dbReference>
<evidence type="ECO:0000313" key="2">
    <source>
        <dbReference type="EMBL" id="URW80473.1"/>
    </source>
</evidence>
<dbReference type="EMBL" id="CP098400">
    <property type="protein sequence ID" value="URW80473.1"/>
    <property type="molecule type" value="Genomic_DNA"/>
</dbReference>
<dbReference type="Pfam" id="PF02617">
    <property type="entry name" value="ClpS"/>
    <property type="match status" value="1"/>
</dbReference>
<name>A0A9J6ZSA9_9BACT</name>
<evidence type="ECO:0000259" key="1">
    <source>
        <dbReference type="Pfam" id="PF02617"/>
    </source>
</evidence>
<dbReference type="Gene3D" id="3.30.1390.10">
    <property type="match status" value="1"/>
</dbReference>
<accession>A0A9J6ZSA9</accession>
<dbReference type="KEGG" id="alkq:M9189_03795"/>
<dbReference type="InterPro" id="IPR003769">
    <property type="entry name" value="ClpS_core"/>
</dbReference>
<dbReference type="GO" id="GO:0008233">
    <property type="term" value="F:peptidase activity"/>
    <property type="evidence" value="ECO:0007669"/>
    <property type="project" value="UniProtKB-KW"/>
</dbReference>
<gene>
    <name evidence="2" type="ORF">M9189_03795</name>
</gene>
<sequence>MAACDQKSEFSNAGKEQLEERTLILHNDDVNTFEHVIRVLQDVCLHNKEQAEQCAVLTHYKGYCEIKRGALVELEQLQQLLSDRELIVTIN</sequence>
<proteinExistence type="predicted"/>
<dbReference type="InterPro" id="IPR014719">
    <property type="entry name" value="Ribosomal_bL12_C/ClpS-like"/>
</dbReference>
<feature type="domain" description="Adaptor protein ClpS core" evidence="1">
    <location>
        <begin position="22"/>
        <end position="83"/>
    </location>
</feature>
<dbReference type="SUPFAM" id="SSF54736">
    <property type="entry name" value="ClpS-like"/>
    <property type="match status" value="1"/>
</dbReference>
<reference evidence="2" key="2">
    <citation type="submission" date="2022-06" db="EMBL/GenBank/DDBJ databases">
        <title>Xiashengella guii gen. nov. sp. nov., a bacterium isolated form anaerobic digestion tank.</title>
        <authorList>
            <person name="Huang H."/>
        </authorList>
    </citation>
    <scope>NUCLEOTIDE SEQUENCE</scope>
    <source>
        <strain evidence="2">Ai-910</strain>
    </source>
</reference>
<dbReference type="GO" id="GO:0006508">
    <property type="term" value="P:proteolysis"/>
    <property type="evidence" value="ECO:0007669"/>
    <property type="project" value="UniProtKB-KW"/>
</dbReference>
<reference evidence="2" key="1">
    <citation type="submission" date="2022-05" db="EMBL/GenBank/DDBJ databases">
        <authorList>
            <person name="Sun X."/>
        </authorList>
    </citation>
    <scope>NUCLEOTIDE SEQUENCE</scope>
    <source>
        <strain evidence="2">Ai-910</strain>
    </source>
</reference>
<dbReference type="Proteomes" id="UP001056426">
    <property type="component" value="Chromosome"/>
</dbReference>
<protein>
    <submittedName>
        <fullName evidence="2">ATP-dependent Clp protease adaptor ClpS</fullName>
    </submittedName>
</protein>
<dbReference type="AlphaFoldDB" id="A0A9J6ZSA9"/>